<organism evidence="2 3">
    <name type="scientific">Alteribacillus bidgolensis</name>
    <dbReference type="NCBI Taxonomy" id="930129"/>
    <lineage>
        <taxon>Bacteria</taxon>
        <taxon>Bacillati</taxon>
        <taxon>Bacillota</taxon>
        <taxon>Bacilli</taxon>
        <taxon>Bacillales</taxon>
        <taxon>Bacillaceae</taxon>
        <taxon>Alteribacillus</taxon>
    </lineage>
</organism>
<keyword evidence="1" id="KW-0472">Membrane</keyword>
<dbReference type="RefSeq" id="WP_091587206.1">
    <property type="nucleotide sequence ID" value="NZ_FNDU01000013.1"/>
</dbReference>
<keyword evidence="1" id="KW-0812">Transmembrane</keyword>
<feature type="transmembrane region" description="Helical" evidence="1">
    <location>
        <begin position="7"/>
        <end position="27"/>
    </location>
</feature>
<keyword evidence="3" id="KW-1185">Reference proteome</keyword>
<dbReference type="EMBL" id="FNDU01000013">
    <property type="protein sequence ID" value="SDI87458.1"/>
    <property type="molecule type" value="Genomic_DNA"/>
</dbReference>
<accession>A0A1G8P587</accession>
<sequence length="206" mass="22983">MFNGNKLVVILPVLLMIFLFAGGSYYINQTEVVNNEELDEKINWETTLLQTEDSSVLEATWNWSVTPSDGMAGEDYIGVTFIDEKGEALPAELMDDYQLTLKVEGEDITEGGEAANNGIIFSFPNEIEENKTLGDKGSLRVETTSASNPVRAVISYLHTWEDHGGLQSKDARFFNREFAGKGDKDESFFWVSERFVDLEEKGSSNG</sequence>
<reference evidence="2 3" key="1">
    <citation type="submission" date="2016-10" db="EMBL/GenBank/DDBJ databases">
        <authorList>
            <person name="de Groot N.N."/>
        </authorList>
    </citation>
    <scope>NUCLEOTIDE SEQUENCE [LARGE SCALE GENOMIC DNA]</scope>
    <source>
        <strain evidence="3">P4B,CCM 7963,CECT 7998,DSM 25260,IBRC-M 10614,KCTC 13821</strain>
    </source>
</reference>
<protein>
    <submittedName>
        <fullName evidence="2">Uncharacterized protein</fullName>
    </submittedName>
</protein>
<proteinExistence type="predicted"/>
<dbReference type="OrthoDB" id="2940341at2"/>
<evidence type="ECO:0000313" key="3">
    <source>
        <dbReference type="Proteomes" id="UP000199017"/>
    </source>
</evidence>
<dbReference type="STRING" id="930129.SAMN05216352_113119"/>
<dbReference type="AlphaFoldDB" id="A0A1G8P587"/>
<name>A0A1G8P587_9BACI</name>
<evidence type="ECO:0000256" key="1">
    <source>
        <dbReference type="SAM" id="Phobius"/>
    </source>
</evidence>
<gene>
    <name evidence="2" type="ORF">SAMN05216352_113119</name>
</gene>
<dbReference type="Proteomes" id="UP000199017">
    <property type="component" value="Unassembled WGS sequence"/>
</dbReference>
<evidence type="ECO:0000313" key="2">
    <source>
        <dbReference type="EMBL" id="SDI87458.1"/>
    </source>
</evidence>
<keyword evidence="1" id="KW-1133">Transmembrane helix</keyword>